<gene>
    <name evidence="2" type="ORF">X975_17242</name>
</gene>
<name>A0A087U817_STEMI</name>
<evidence type="ECO:0000313" key="3">
    <source>
        <dbReference type="Proteomes" id="UP000054359"/>
    </source>
</evidence>
<dbReference type="InterPro" id="IPR012337">
    <property type="entry name" value="RNaseH-like_sf"/>
</dbReference>
<evidence type="ECO:0000256" key="1">
    <source>
        <dbReference type="SAM" id="Coils"/>
    </source>
</evidence>
<evidence type="ECO:0000313" key="2">
    <source>
        <dbReference type="EMBL" id="KFM73506.1"/>
    </source>
</evidence>
<sequence length="349" mass="40990">MVRDKEETLLDFKEEIKQLIDEKLSSKLLEEHKIVSLEKPPKKTKDSGNELVIKSVAGDIDVYDELNNQLQPQEVGVKNFNSFRRKNGDMVLKLKDEMDFDATSLSDHRYILVKMGQIDETYKRNVIFTRSSRRIERFSRNMMEKLFTIEYLLVHARTKEELNEVILMMENNIMQQMWKDFRCQTQKGNRTPWWNVELDKLTRRKDDGSAPQTRPRVQEVGSMDVGMVIPEKGASQIKGLLKDLNNKGVDVIFSHVRGYTGNLGNERADWLAKQATNLQLALELIWNYTFQPVEITVETLQKYLDLEKEIHIFEKRHVLDNYQLKAEQLEQLEKQLQTLEENRNLQAQS</sequence>
<organism evidence="2 3">
    <name type="scientific">Stegodyphus mimosarum</name>
    <name type="common">African social velvet spider</name>
    <dbReference type="NCBI Taxonomy" id="407821"/>
    <lineage>
        <taxon>Eukaryota</taxon>
        <taxon>Metazoa</taxon>
        <taxon>Ecdysozoa</taxon>
        <taxon>Arthropoda</taxon>
        <taxon>Chelicerata</taxon>
        <taxon>Arachnida</taxon>
        <taxon>Araneae</taxon>
        <taxon>Araneomorphae</taxon>
        <taxon>Entelegynae</taxon>
        <taxon>Eresoidea</taxon>
        <taxon>Eresidae</taxon>
        <taxon>Stegodyphus</taxon>
    </lineage>
</organism>
<keyword evidence="1" id="KW-0175">Coiled coil</keyword>
<dbReference type="OrthoDB" id="6432391at2759"/>
<dbReference type="GO" id="GO:0003676">
    <property type="term" value="F:nucleic acid binding"/>
    <property type="evidence" value="ECO:0007669"/>
    <property type="project" value="InterPro"/>
</dbReference>
<dbReference type="SUPFAM" id="SSF53098">
    <property type="entry name" value="Ribonuclease H-like"/>
    <property type="match status" value="1"/>
</dbReference>
<accession>A0A087U817</accession>
<reference evidence="2 3" key="1">
    <citation type="submission" date="2013-11" db="EMBL/GenBank/DDBJ databases">
        <title>Genome sequencing of Stegodyphus mimosarum.</title>
        <authorList>
            <person name="Bechsgaard J."/>
        </authorList>
    </citation>
    <scope>NUCLEOTIDE SEQUENCE [LARGE SCALE GENOMIC DNA]</scope>
</reference>
<dbReference type="Proteomes" id="UP000054359">
    <property type="component" value="Unassembled WGS sequence"/>
</dbReference>
<dbReference type="InterPro" id="IPR036397">
    <property type="entry name" value="RNaseH_sf"/>
</dbReference>
<protein>
    <submittedName>
        <fullName evidence="2">Uncharacterized protein</fullName>
    </submittedName>
</protein>
<dbReference type="AlphaFoldDB" id="A0A087U817"/>
<dbReference type="Gene3D" id="3.30.420.10">
    <property type="entry name" value="Ribonuclease H-like superfamily/Ribonuclease H"/>
    <property type="match status" value="1"/>
</dbReference>
<feature type="non-terminal residue" evidence="2">
    <location>
        <position position="349"/>
    </location>
</feature>
<feature type="coiled-coil region" evidence="1">
    <location>
        <begin position="315"/>
        <end position="349"/>
    </location>
</feature>
<keyword evidence="3" id="KW-1185">Reference proteome</keyword>
<proteinExistence type="predicted"/>
<dbReference type="EMBL" id="KK118640">
    <property type="protein sequence ID" value="KFM73506.1"/>
    <property type="molecule type" value="Genomic_DNA"/>
</dbReference>